<protein>
    <submittedName>
        <fullName evidence="3">Uncharacterized protein</fullName>
    </submittedName>
</protein>
<evidence type="ECO:0000313" key="3">
    <source>
        <dbReference type="EMBL" id="KAF3331786.1"/>
    </source>
</evidence>
<gene>
    <name evidence="3" type="ORF">FCM35_KLT03192</name>
</gene>
<feature type="transmembrane region" description="Helical" evidence="2">
    <location>
        <begin position="177"/>
        <end position="199"/>
    </location>
</feature>
<keyword evidence="2" id="KW-0812">Transmembrane</keyword>
<keyword evidence="2" id="KW-1133">Transmembrane helix</keyword>
<keyword evidence="2" id="KW-0472">Membrane</keyword>
<dbReference type="Proteomes" id="UP000623129">
    <property type="component" value="Unassembled WGS sequence"/>
</dbReference>
<dbReference type="EMBL" id="SWLB01000012">
    <property type="protein sequence ID" value="KAF3331786.1"/>
    <property type="molecule type" value="Genomic_DNA"/>
</dbReference>
<dbReference type="PANTHER" id="PTHR37233:SF2">
    <property type="entry name" value="TRANSMEMBRANE PROTEIN"/>
    <property type="match status" value="1"/>
</dbReference>
<proteinExistence type="predicted"/>
<evidence type="ECO:0000256" key="2">
    <source>
        <dbReference type="SAM" id="Phobius"/>
    </source>
</evidence>
<dbReference type="OrthoDB" id="1938146at2759"/>
<evidence type="ECO:0000313" key="4">
    <source>
        <dbReference type="Proteomes" id="UP000623129"/>
    </source>
</evidence>
<sequence>MVTAMNSLWEIGSHVKLGSLLRTGPWSNQPCLSIRHYKQNAIYFYAPKKNRCTMISATTDGNGLPVTEPKISEQANTEEKPQNNDENALPSVDSKRPPLTARERLRAARVLSKYADSNSKPPKSEFGSKVLEAIRETDKGKKRGSRLPEAPSNLLDDSKRGLPQGKWTISLPFGTDVLAVVVSFLLITTIMFGTTYLVWKVGAIHFNEY</sequence>
<name>A0A833R1Z9_9POAL</name>
<keyword evidence="4" id="KW-1185">Reference proteome</keyword>
<accession>A0A833R1Z9</accession>
<dbReference type="GO" id="GO:0009535">
    <property type="term" value="C:chloroplast thylakoid membrane"/>
    <property type="evidence" value="ECO:0007669"/>
    <property type="project" value="TreeGrafter"/>
</dbReference>
<feature type="region of interest" description="Disordered" evidence="1">
    <location>
        <begin position="137"/>
        <end position="159"/>
    </location>
</feature>
<feature type="region of interest" description="Disordered" evidence="1">
    <location>
        <begin position="58"/>
        <end position="99"/>
    </location>
</feature>
<dbReference type="PANTHER" id="PTHR37233">
    <property type="entry name" value="TRANSMEMBRANE PROTEIN"/>
    <property type="match status" value="1"/>
</dbReference>
<reference evidence="3" key="1">
    <citation type="submission" date="2020-01" db="EMBL/GenBank/DDBJ databases">
        <title>Genome sequence of Kobresia littledalei, the first chromosome-level genome in the family Cyperaceae.</title>
        <authorList>
            <person name="Qu G."/>
        </authorList>
    </citation>
    <scope>NUCLEOTIDE SEQUENCE</scope>
    <source>
        <strain evidence="3">C.B.Clarke</strain>
        <tissue evidence="3">Leaf</tissue>
    </source>
</reference>
<evidence type="ECO:0000256" key="1">
    <source>
        <dbReference type="SAM" id="MobiDB-lite"/>
    </source>
</evidence>
<comment type="caution">
    <text evidence="3">The sequence shown here is derived from an EMBL/GenBank/DDBJ whole genome shotgun (WGS) entry which is preliminary data.</text>
</comment>
<organism evidence="3 4">
    <name type="scientific">Carex littledalei</name>
    <dbReference type="NCBI Taxonomy" id="544730"/>
    <lineage>
        <taxon>Eukaryota</taxon>
        <taxon>Viridiplantae</taxon>
        <taxon>Streptophyta</taxon>
        <taxon>Embryophyta</taxon>
        <taxon>Tracheophyta</taxon>
        <taxon>Spermatophyta</taxon>
        <taxon>Magnoliopsida</taxon>
        <taxon>Liliopsida</taxon>
        <taxon>Poales</taxon>
        <taxon>Cyperaceae</taxon>
        <taxon>Cyperoideae</taxon>
        <taxon>Cariceae</taxon>
        <taxon>Carex</taxon>
        <taxon>Carex subgen. Euthyceras</taxon>
    </lineage>
</organism>
<dbReference type="AlphaFoldDB" id="A0A833R1Z9"/>